<evidence type="ECO:0000313" key="8">
    <source>
        <dbReference type="EMBL" id="AZQ41595.1"/>
    </source>
</evidence>
<keyword evidence="5" id="KW-0572">Peptidoglycan-anchor</keyword>
<keyword evidence="4" id="KW-0677">Repeat</keyword>
<keyword evidence="9" id="KW-1185">Reference proteome</keyword>
<accession>A0A3Q9EY22</accession>
<reference evidence="9" key="1">
    <citation type="submission" date="2018-12" db="EMBL/GenBank/DDBJ databases">
        <title>Genome sequencing of Streptococcus sp. KCOM 2412 (= ChDC F135).</title>
        <authorList>
            <person name="Kook J.-K."/>
            <person name="Park S.-N."/>
            <person name="Lim Y.K."/>
        </authorList>
    </citation>
    <scope>NUCLEOTIDE SEQUENCE [LARGE SCALE GENOMIC DNA]</scope>
    <source>
        <strain evidence="9">KCOM 2412</strain>
    </source>
</reference>
<dbReference type="Gene3D" id="2.60.40.4300">
    <property type="match status" value="9"/>
</dbReference>
<dbReference type="Gene3D" id="3.10.20.470">
    <property type="match status" value="9"/>
</dbReference>
<keyword evidence="1" id="KW-0134">Cell wall</keyword>
<dbReference type="NCBIfam" id="TIGR01168">
    <property type="entry name" value="YSIRK_signal"/>
    <property type="match status" value="1"/>
</dbReference>
<evidence type="ECO:0000256" key="6">
    <source>
        <dbReference type="SAM" id="MobiDB-lite"/>
    </source>
</evidence>
<dbReference type="InterPro" id="IPR019931">
    <property type="entry name" value="LPXTG_anchor"/>
</dbReference>
<organism evidence="8 9">
    <name type="scientific">Streptococcus periodonticum</name>
    <dbReference type="NCBI Taxonomy" id="2490633"/>
    <lineage>
        <taxon>Bacteria</taxon>
        <taxon>Bacillati</taxon>
        <taxon>Bacillota</taxon>
        <taxon>Bacilli</taxon>
        <taxon>Lactobacillales</taxon>
        <taxon>Streptococcaceae</taxon>
        <taxon>Streptococcus</taxon>
    </lineage>
</organism>
<evidence type="ECO:0000256" key="4">
    <source>
        <dbReference type="ARBA" id="ARBA00022737"/>
    </source>
</evidence>
<dbReference type="PROSITE" id="PS50847">
    <property type="entry name" value="GRAM_POS_ANCHORING"/>
    <property type="match status" value="1"/>
</dbReference>
<dbReference type="Pfam" id="PF04650">
    <property type="entry name" value="YSIRK_signal"/>
    <property type="match status" value="1"/>
</dbReference>
<name>A0A3Q9EY22_9STRE</name>
<evidence type="ECO:0000259" key="7">
    <source>
        <dbReference type="PROSITE" id="PS50847"/>
    </source>
</evidence>
<keyword evidence="2" id="KW-0964">Secreted</keyword>
<dbReference type="Pfam" id="PF17966">
    <property type="entry name" value="Muc_B2"/>
    <property type="match status" value="9"/>
</dbReference>
<dbReference type="InterPro" id="IPR041495">
    <property type="entry name" value="Mub_B2"/>
</dbReference>
<feature type="region of interest" description="Disordered" evidence="6">
    <location>
        <begin position="44"/>
        <end position="167"/>
    </location>
</feature>
<gene>
    <name evidence="8" type="ORF">EHW89_03605</name>
</gene>
<dbReference type="InterPro" id="IPR009459">
    <property type="entry name" value="MucBP_dom"/>
</dbReference>
<keyword evidence="3" id="KW-0732">Signal</keyword>
<feature type="compositionally biased region" description="Low complexity" evidence="6">
    <location>
        <begin position="2266"/>
        <end position="2289"/>
    </location>
</feature>
<evidence type="ECO:0000256" key="5">
    <source>
        <dbReference type="ARBA" id="ARBA00023088"/>
    </source>
</evidence>
<feature type="domain" description="Gram-positive cocci surface proteins LPxTG" evidence="7">
    <location>
        <begin position="2292"/>
        <end position="2327"/>
    </location>
</feature>
<evidence type="ECO:0000256" key="2">
    <source>
        <dbReference type="ARBA" id="ARBA00022525"/>
    </source>
</evidence>
<dbReference type="InterPro" id="IPR005877">
    <property type="entry name" value="YSIRK_signal_dom"/>
</dbReference>
<proteinExistence type="predicted"/>
<dbReference type="EMBL" id="CP034543">
    <property type="protein sequence ID" value="AZQ41595.1"/>
    <property type="molecule type" value="Genomic_DNA"/>
</dbReference>
<dbReference type="RefSeq" id="WP_126466717.1">
    <property type="nucleotide sequence ID" value="NZ_CP034543.1"/>
</dbReference>
<dbReference type="InterPro" id="IPR041558">
    <property type="entry name" value="MucBP_2"/>
</dbReference>
<evidence type="ECO:0000313" key="9">
    <source>
        <dbReference type="Proteomes" id="UP000272924"/>
    </source>
</evidence>
<dbReference type="Pfam" id="PF06458">
    <property type="entry name" value="MucBP"/>
    <property type="match status" value="1"/>
</dbReference>
<feature type="compositionally biased region" description="Low complexity" evidence="6">
    <location>
        <begin position="105"/>
        <end position="125"/>
    </location>
</feature>
<dbReference type="Pfam" id="PF17965">
    <property type="entry name" value="MucBP_2"/>
    <property type="match status" value="9"/>
</dbReference>
<dbReference type="Gene3D" id="3.10.20.320">
    <property type="entry name" value="Putative peptidoglycan bound protein (lpxtg motif)"/>
    <property type="match status" value="1"/>
</dbReference>
<dbReference type="Proteomes" id="UP000272924">
    <property type="component" value="Chromosome"/>
</dbReference>
<evidence type="ECO:0000256" key="1">
    <source>
        <dbReference type="ARBA" id="ARBA00022512"/>
    </source>
</evidence>
<feature type="compositionally biased region" description="Polar residues" evidence="6">
    <location>
        <begin position="44"/>
        <end position="60"/>
    </location>
</feature>
<feature type="region of interest" description="Disordered" evidence="6">
    <location>
        <begin position="2258"/>
        <end position="2300"/>
    </location>
</feature>
<sequence length="2327" mass="253462">MKSFKLYNGKRDKFSLRKKSVGLVSVAIATLAMYGIVGGSQTVQADEQSSMNSQVTSVSDSSEKTETEKAVVPTPISEDASSVSSSSVSENEIMDAAQSVSGLQSSSTESTSSEDSSPSSSNSSSTEEESSKPSPTPSQSETTPKTEETNTAPQTRAARSRRSVTEALSQISDFKVTVTTKDGTTMNSGDEKTLSNQEIAFEQIHMKFTLTQDGTLKAGTKIRIPVKLVNNAYGAYYSNLGSGTEEPINGVGTIKFEHSDPNNLAYVITLNNQFEGQKIVEITQKAATIGKFTAKSSYENIVLEINGNTFTFKPQPRTFEKAQAPFAVYNSASSDKADSIKLGTSTGDANYYNNLLSSDGKNPGQTGIPQGDIISIYRIKPGNGSKIISIKPDPKRYTSTLAISEDGKYLVKGDTSTSISINSDPDNKLIELPANSTDEEIVKALKQAGKNSSVVIDNGDGTYTVAINLGKMTGNGATTYHEIWPTDDYAQMGDKYQEINRTEEVNKKVSAILKDASVIQGTGHSTRITFADSSIKNTITNESRSYSYNVDDNGNVTKLKEETISATTTPSNARAEGQKKITIHYVDTTGKEIETQDYQFGFPAGGSVPKSPDYKATPKTIAGYTLVTTQNPITSISGKQLTTSQSIAFENNDQDFYYVYAVNKSNAKVTYIDDTDGNKVLETKELTGDYNTTDSYRTTETIKKYTDQNYELVKDEYPPTGVKYNDKLQTFEVHLKHKTKTETQKRTVKETIRYVYENGTEAKPTYVATLDFTRTATTDLVTNVTTGDWTAENGTSFAAVTSPAIKGYTPDLAEVPAVDNITANSANIEKTVVYKANPASAKVTYIDDTTGETLETKDLNGLYGQTDPYRTAETIKTYTDRNYELVSDGYPATGVTYNETLQTFEVHLRHKMDLVEDTRTVFETINYVYEDNTEAADTKVQILDFNRLIKKDLVTNKIVYKGPWAPSTRTFPEVVSPKVDGYTPDKATVAAVEQITGDSADIEETVTYKADKQKVTYTIIDDTAQKTLKDKEVLTSGGSDTPLPDSAREKYDLMVNAYLAQGYELVSKDQLPAKFDLDSSHDQNVVVHLKHGTTDIQESKNVNLTVRYHGAGEQTPEDKVQTATWTRTVTKDKITGTEVSTTPWTSDKVNYDAVPSPVIPGYSVDVETVPSEAVTQENIVKDVHYTAQNQKVTYTVVDETTGQTLENQVELTTGESGTALPAAAKTKYDTVVAGYLAQGYEVVAKDELPAQFDTDSSVDQNVVIRLKHRVSTSTETKTVTQTINYLYEDDNTPAAPEKKTTLTFTREVKTDEVTKDVTTGAWGPSTGTFPEVVSPTVDGYTPDKAKVDAETVTADQADIKVTVKYKADKQKVTYTIIDDTTHTTLKNKVELTTGDSGANLPDDAQTKYDKAVDDYLAKGYELVSKDNLPTQFDTDSSVDQNVVVHLKHKVTASTENTTVTETIHYVYKDGSQAAESHKATLDFAREVRTDEVTKAVTKGAWSPSTSTFVAVTSPIIAGYTADKPVVEAVDGIIGDSKDVVVKVTYTADKQKVTYTVIDETTQKTLENQVELTTGDSDSALPTTAKTKYDQIVKGYTDKGYELISKDDLPAKFDKDSTKDQNVVIRLKHGTTDSKETKKVSLTVRYHGAGSQTPANNVQTATWTRTVTKDKITGTEVSATAWISDKANYDAVPSPVIPGYRVDVATVPSETVTQEDIVKDVHYTIQTQRVTYTVVDDTTGTTLEHQVELTTGESDAALPAAAQRKYDTVVSAYLAQGYELVSKDPLPAKFDLDSSHDQNVTVHLKHKVTTSSEIKTVKETIHYVYKNGSQASPSRSTSLSFTREVKTDEVTKRSTKGSWSPVTGTFAAVTSPMITGYTADKPIVAAVDGITGDSEDIVETVVYKANQERAQVRYIDDTTGATLETKELTGDYNTTDSYRTADTISHYTSQGYELVSDNYPSTGVIYNETYQKFEVHLKHGTAESQESKKVSLTVRYHGAGSQTPADNVQTATWTRTVTKDKVTGDVVKATDWTADKANYNAIPSPVIPGYTVDVATVPQEKVTQEDIVKDVHYGIQTQKVTYTVIDDTTGTTLENQVELTTGESDSALPAAAKTKYGQVVKGYTDKGYELVSKDELPAKFDLDSSHDQNVTVHLKHGTAESQESKKVSLTVRYHGAGSQTPADNVQTVTWTRTVTKDKVTGDVVKTTDWVADKATYDAVPSPVIPGYTVDVATVSAETVTQEDMVKDVYYTAIPVTPDKPTPPVVPSTPDKPTTPTVVPTTPTKATPTKTEILPSTGDSQVGPTLATLTGVGLLLSALGLAGHRKKED</sequence>
<dbReference type="KEGG" id="spei:EHW89_03605"/>
<protein>
    <submittedName>
        <fullName evidence="8">YSIRK-type signal peptide-containing protein</fullName>
    </submittedName>
</protein>
<evidence type="ECO:0000256" key="3">
    <source>
        <dbReference type="ARBA" id="ARBA00022729"/>
    </source>
</evidence>